<dbReference type="InterPro" id="IPR004381">
    <property type="entry name" value="Glycerate_kinase"/>
</dbReference>
<dbReference type="EMBL" id="JBHSQN010000004">
    <property type="protein sequence ID" value="MFC6011447.1"/>
    <property type="molecule type" value="Genomic_DNA"/>
</dbReference>
<evidence type="ECO:0000256" key="3">
    <source>
        <dbReference type="ARBA" id="ARBA00022777"/>
    </source>
</evidence>
<dbReference type="Gene3D" id="3.40.50.10350">
    <property type="entry name" value="Glycerate kinase, domain 1"/>
    <property type="match status" value="1"/>
</dbReference>
<keyword evidence="2 4" id="KW-0808">Transferase</keyword>
<gene>
    <name evidence="5" type="ORF">ACFP3H_10335</name>
</gene>
<evidence type="ECO:0000313" key="5">
    <source>
        <dbReference type="EMBL" id="MFC6011447.1"/>
    </source>
</evidence>
<sequence length="374" mass="37078">MGSGPLVLLAPDKFKGSLSAPAVAAALARGISRHSPDADVRCVPVADGGDGMVEAFAAAGWKRVDVAAPGPTGEASTAVYAVRGETAVVELAAAVGLVKLPGGRLAPMVANTFGLGVVIAHALDGGAREIVLGLGGSASTDGGSGLLRALGLRLLDEQGRELTGDGDVAALLEQVVSVDRAGLHPAVSTASFTLACDVDNPLLGPAGAVAVYAPQKGATARQMVKLEAALSNWAAVLGTGYAEIGGAGAAGGTGFGVLAVLGAQVRSGIDVVLELLEFTALVEGAALVVTGEGSLDHQSMHGKAPVGVAAAAKTARVPVVAAVGRTLLSQGEIHAAGFADCYPLSDLEPDPARSIIAAAELLERIGERIAVEHL</sequence>
<name>A0ABW1JPS4_9NOCA</name>
<dbReference type="InterPro" id="IPR018193">
    <property type="entry name" value="Glyc_kinase_flavodox-like_fold"/>
</dbReference>
<dbReference type="PANTHER" id="PTHR21599">
    <property type="entry name" value="GLYCERATE KINASE"/>
    <property type="match status" value="1"/>
</dbReference>
<dbReference type="GO" id="GO:0016301">
    <property type="term" value="F:kinase activity"/>
    <property type="evidence" value="ECO:0007669"/>
    <property type="project" value="UniProtKB-KW"/>
</dbReference>
<comment type="similarity">
    <text evidence="1 4">Belongs to the glycerate kinase type-1 family.</text>
</comment>
<dbReference type="Gene3D" id="3.90.1510.10">
    <property type="entry name" value="Glycerate kinase, domain 2"/>
    <property type="match status" value="1"/>
</dbReference>
<proteinExistence type="inferred from homology"/>
<dbReference type="RefSeq" id="WP_378603107.1">
    <property type="nucleotide sequence ID" value="NZ_JBHSQN010000004.1"/>
</dbReference>
<dbReference type="InterPro" id="IPR018197">
    <property type="entry name" value="Glycerate_kinase_RE-like"/>
</dbReference>
<dbReference type="PIRSF" id="PIRSF006078">
    <property type="entry name" value="GlxK"/>
    <property type="match status" value="1"/>
</dbReference>
<evidence type="ECO:0000313" key="6">
    <source>
        <dbReference type="Proteomes" id="UP001596223"/>
    </source>
</evidence>
<dbReference type="InterPro" id="IPR036129">
    <property type="entry name" value="Glycerate_kinase_sf"/>
</dbReference>
<reference evidence="6" key="1">
    <citation type="journal article" date="2019" name="Int. J. Syst. Evol. Microbiol.">
        <title>The Global Catalogue of Microorganisms (GCM) 10K type strain sequencing project: providing services to taxonomists for standard genome sequencing and annotation.</title>
        <authorList>
            <consortium name="The Broad Institute Genomics Platform"/>
            <consortium name="The Broad Institute Genome Sequencing Center for Infectious Disease"/>
            <person name="Wu L."/>
            <person name="Ma J."/>
        </authorList>
    </citation>
    <scope>NUCLEOTIDE SEQUENCE [LARGE SCALE GENOMIC DNA]</scope>
    <source>
        <strain evidence="6">CCUG 36956</strain>
    </source>
</reference>
<evidence type="ECO:0000256" key="4">
    <source>
        <dbReference type="PIRNR" id="PIRNR006078"/>
    </source>
</evidence>
<dbReference type="NCBIfam" id="TIGR00045">
    <property type="entry name" value="glycerate kinase"/>
    <property type="match status" value="1"/>
</dbReference>
<evidence type="ECO:0000256" key="2">
    <source>
        <dbReference type="ARBA" id="ARBA00022679"/>
    </source>
</evidence>
<comment type="caution">
    <text evidence="5">The sequence shown here is derived from an EMBL/GenBank/DDBJ whole genome shotgun (WGS) entry which is preliminary data.</text>
</comment>
<dbReference type="Proteomes" id="UP001596223">
    <property type="component" value="Unassembled WGS sequence"/>
</dbReference>
<organism evidence="5 6">
    <name type="scientific">Nocardia lasii</name>
    <dbReference type="NCBI Taxonomy" id="1616107"/>
    <lineage>
        <taxon>Bacteria</taxon>
        <taxon>Bacillati</taxon>
        <taxon>Actinomycetota</taxon>
        <taxon>Actinomycetes</taxon>
        <taxon>Mycobacteriales</taxon>
        <taxon>Nocardiaceae</taxon>
        <taxon>Nocardia</taxon>
    </lineage>
</organism>
<evidence type="ECO:0000256" key="1">
    <source>
        <dbReference type="ARBA" id="ARBA00006284"/>
    </source>
</evidence>
<accession>A0ABW1JPS4</accession>
<dbReference type="SUPFAM" id="SSF110738">
    <property type="entry name" value="Glycerate kinase I"/>
    <property type="match status" value="1"/>
</dbReference>
<keyword evidence="3 4" id="KW-0418">Kinase</keyword>
<dbReference type="PANTHER" id="PTHR21599:SF0">
    <property type="entry name" value="GLYCERATE KINASE"/>
    <property type="match status" value="1"/>
</dbReference>
<protein>
    <submittedName>
        <fullName evidence="5">Glycerate kinase</fullName>
    </submittedName>
</protein>
<keyword evidence="6" id="KW-1185">Reference proteome</keyword>
<dbReference type="Pfam" id="PF02595">
    <property type="entry name" value="Gly_kinase"/>
    <property type="match status" value="1"/>
</dbReference>